<comment type="similarity">
    <text evidence="2">Belongs to the CD225/Dispanin family.</text>
</comment>
<dbReference type="AlphaFoldDB" id="A0ABD3X3Z0"/>
<evidence type="ECO:0000256" key="2">
    <source>
        <dbReference type="ARBA" id="ARBA00006843"/>
    </source>
</evidence>
<dbReference type="InterPro" id="IPR051423">
    <property type="entry name" value="CD225/Dispanin"/>
</dbReference>
<sequence>MHNIKGTNMDQTHAVAHVSYDQSQGYEQPLEYHQPPMPGQLSRYGYPGQPNVITTQGNLSYVSPNTVIVTQGVRPPNVMFLAIFACVCCFWPTGVFAIMFANQANSVIDNKLAWMKYKASTALSTVSIILGLIWIAVTAWRIMEMKDNSKQYYSKSING</sequence>
<dbReference type="EMBL" id="JBJQND010000004">
    <property type="protein sequence ID" value="KAL3880752.1"/>
    <property type="molecule type" value="Genomic_DNA"/>
</dbReference>
<keyword evidence="5 6" id="KW-0472">Membrane</keyword>
<dbReference type="GO" id="GO:0016020">
    <property type="term" value="C:membrane"/>
    <property type="evidence" value="ECO:0007669"/>
    <property type="project" value="UniProtKB-SubCell"/>
</dbReference>
<feature type="transmembrane region" description="Helical" evidence="6">
    <location>
        <begin position="121"/>
        <end position="143"/>
    </location>
</feature>
<keyword evidence="8" id="KW-1185">Reference proteome</keyword>
<evidence type="ECO:0000256" key="3">
    <source>
        <dbReference type="ARBA" id="ARBA00022692"/>
    </source>
</evidence>
<evidence type="ECO:0000313" key="8">
    <source>
        <dbReference type="Proteomes" id="UP001634394"/>
    </source>
</evidence>
<organism evidence="7 8">
    <name type="scientific">Sinanodonta woodiana</name>
    <name type="common">Chinese pond mussel</name>
    <name type="synonym">Anodonta woodiana</name>
    <dbReference type="NCBI Taxonomy" id="1069815"/>
    <lineage>
        <taxon>Eukaryota</taxon>
        <taxon>Metazoa</taxon>
        <taxon>Spiralia</taxon>
        <taxon>Lophotrochozoa</taxon>
        <taxon>Mollusca</taxon>
        <taxon>Bivalvia</taxon>
        <taxon>Autobranchia</taxon>
        <taxon>Heteroconchia</taxon>
        <taxon>Palaeoheterodonta</taxon>
        <taxon>Unionida</taxon>
        <taxon>Unionoidea</taxon>
        <taxon>Unionidae</taxon>
        <taxon>Unioninae</taxon>
        <taxon>Sinanodonta</taxon>
    </lineage>
</organism>
<evidence type="ECO:0000256" key="4">
    <source>
        <dbReference type="ARBA" id="ARBA00022989"/>
    </source>
</evidence>
<dbReference type="Proteomes" id="UP001634394">
    <property type="component" value="Unassembled WGS sequence"/>
</dbReference>
<evidence type="ECO:0000313" key="7">
    <source>
        <dbReference type="EMBL" id="KAL3880752.1"/>
    </source>
</evidence>
<proteinExistence type="inferred from homology"/>
<accession>A0ABD3X3Z0</accession>
<keyword evidence="3 6" id="KW-0812">Transmembrane</keyword>
<comment type="subcellular location">
    <subcellularLocation>
        <location evidence="1">Membrane</location>
    </subcellularLocation>
</comment>
<name>A0ABD3X3Z0_SINWO</name>
<gene>
    <name evidence="7" type="ORF">ACJMK2_032969</name>
</gene>
<dbReference type="InterPro" id="IPR007593">
    <property type="entry name" value="CD225/Dispanin_fam"/>
</dbReference>
<reference evidence="7 8" key="1">
    <citation type="submission" date="2024-11" db="EMBL/GenBank/DDBJ databases">
        <title>Chromosome-level genome assembly of the freshwater bivalve Anodonta woodiana.</title>
        <authorList>
            <person name="Chen X."/>
        </authorList>
    </citation>
    <scope>NUCLEOTIDE SEQUENCE [LARGE SCALE GENOMIC DNA]</scope>
    <source>
        <strain evidence="7">MN2024</strain>
        <tissue evidence="7">Gills</tissue>
    </source>
</reference>
<dbReference type="PANTHER" id="PTHR14948">
    <property type="entry name" value="NG5"/>
    <property type="match status" value="1"/>
</dbReference>
<feature type="transmembrane region" description="Helical" evidence="6">
    <location>
        <begin position="78"/>
        <end position="101"/>
    </location>
</feature>
<keyword evidence="4 6" id="KW-1133">Transmembrane helix</keyword>
<protein>
    <submittedName>
        <fullName evidence="7">Uncharacterized protein</fullName>
    </submittedName>
</protein>
<dbReference type="Pfam" id="PF04505">
    <property type="entry name" value="CD225"/>
    <property type="match status" value="1"/>
</dbReference>
<comment type="caution">
    <text evidence="7">The sequence shown here is derived from an EMBL/GenBank/DDBJ whole genome shotgun (WGS) entry which is preliminary data.</text>
</comment>
<evidence type="ECO:0000256" key="6">
    <source>
        <dbReference type="SAM" id="Phobius"/>
    </source>
</evidence>
<evidence type="ECO:0000256" key="5">
    <source>
        <dbReference type="ARBA" id="ARBA00023136"/>
    </source>
</evidence>
<dbReference type="PANTHER" id="PTHR14948:SF25">
    <property type="entry name" value="DUF4190 DOMAIN-CONTAINING PROTEIN"/>
    <property type="match status" value="1"/>
</dbReference>
<evidence type="ECO:0000256" key="1">
    <source>
        <dbReference type="ARBA" id="ARBA00004370"/>
    </source>
</evidence>